<evidence type="ECO:0000256" key="1">
    <source>
        <dbReference type="RuleBase" id="RU003690"/>
    </source>
</evidence>
<reference evidence="2" key="2">
    <citation type="submission" date="2025-08" db="UniProtKB">
        <authorList>
            <consortium name="Ensembl"/>
        </authorList>
    </citation>
    <scope>IDENTIFICATION</scope>
    <source>
        <strain evidence="2">breed Abyssinian</strain>
    </source>
</reference>
<dbReference type="GeneTree" id="ENSGT00940000166747"/>
<dbReference type="Proteomes" id="UP000823872">
    <property type="component" value="Chromosome C1"/>
</dbReference>
<comment type="similarity">
    <text evidence="1">Belongs to the glycosyl hydrolase 1 family.</text>
</comment>
<dbReference type="PROSITE" id="PS00653">
    <property type="entry name" value="GLYCOSYL_HYDROL_F1_2"/>
    <property type="match status" value="1"/>
</dbReference>
<dbReference type="PANTHER" id="PTHR10353">
    <property type="entry name" value="GLYCOSYL HYDROLASE"/>
    <property type="match status" value="1"/>
</dbReference>
<proteinExistence type="inferred from homology"/>
<dbReference type="Gene3D" id="3.20.20.80">
    <property type="entry name" value="Glycosidases"/>
    <property type="match status" value="2"/>
</dbReference>
<dbReference type="InterPro" id="IPR033132">
    <property type="entry name" value="GH_1_N_CS"/>
</dbReference>
<gene>
    <name evidence="2" type="primary">KL</name>
</gene>
<protein>
    <recommendedName>
        <fullName evidence="4">Lactase</fullName>
    </recommendedName>
</protein>
<organism evidence="2 3">
    <name type="scientific">Felis catus</name>
    <name type="common">Cat</name>
    <name type="synonym">Felis silvestris catus</name>
    <dbReference type="NCBI Taxonomy" id="9685"/>
    <lineage>
        <taxon>Eukaryota</taxon>
        <taxon>Metazoa</taxon>
        <taxon>Chordata</taxon>
        <taxon>Craniata</taxon>
        <taxon>Vertebrata</taxon>
        <taxon>Euteleostomi</taxon>
        <taxon>Mammalia</taxon>
        <taxon>Eutheria</taxon>
        <taxon>Laurasiatheria</taxon>
        <taxon>Carnivora</taxon>
        <taxon>Feliformia</taxon>
        <taxon>Felidae</taxon>
        <taxon>Felinae</taxon>
        <taxon>Felis</taxon>
    </lineage>
</organism>
<dbReference type="Pfam" id="PF00232">
    <property type="entry name" value="Glyco_hydro_1"/>
    <property type="match status" value="2"/>
</dbReference>
<reference evidence="2" key="3">
    <citation type="submission" date="2025-09" db="UniProtKB">
        <authorList>
            <consortium name="Ensembl"/>
        </authorList>
    </citation>
    <scope>IDENTIFICATION</scope>
    <source>
        <strain evidence="2">breed Abyssinian</strain>
    </source>
</reference>
<reference evidence="2 3" key="1">
    <citation type="submission" date="2021-02" db="EMBL/GenBank/DDBJ databases">
        <title>Safari Cat Assemblies.</title>
        <authorList>
            <person name="Bredemeyer K.R."/>
            <person name="Murphy W.J."/>
        </authorList>
    </citation>
    <scope>NUCLEOTIDE SEQUENCE [LARGE SCALE GENOMIC DNA]</scope>
</reference>
<evidence type="ECO:0008006" key="4">
    <source>
        <dbReference type="Google" id="ProtNLM"/>
    </source>
</evidence>
<dbReference type="InterPro" id="IPR017853">
    <property type="entry name" value="GH"/>
</dbReference>
<sequence>MSAKDFLWGVSSSAYQIEGAWNADGKGPSIWDNFTHTPGSNVKGNATGDIACDSYNQLDADLNMLRALKVKAYRFSISWSRIFPTGRNSSINRHAYRLDGVDLRGYSAWSLMDNFEWLNGYTVKFGLYHVDFNNTNRPRTARASARYYTEVITNNGIHLPRQLVEVPALHLLPPFIFFEGGVEALSSLRTLGRVSAVS</sequence>
<evidence type="ECO:0000313" key="2">
    <source>
        <dbReference type="Ensembl" id="ENSFCTP00005044539.1"/>
    </source>
</evidence>
<keyword evidence="3" id="KW-1185">Reference proteome</keyword>
<dbReference type="SUPFAM" id="SSF51445">
    <property type="entry name" value="(Trans)glycosidases"/>
    <property type="match status" value="2"/>
</dbReference>
<dbReference type="InterPro" id="IPR001360">
    <property type="entry name" value="Glyco_hydro_1"/>
</dbReference>
<dbReference type="PANTHER" id="PTHR10353:SF38">
    <property type="entry name" value="LACTASE_PHLORIZIN HYDROLASE"/>
    <property type="match status" value="1"/>
</dbReference>
<evidence type="ECO:0000313" key="3">
    <source>
        <dbReference type="Proteomes" id="UP000823872"/>
    </source>
</evidence>
<dbReference type="Ensembl" id="ENSFCTT00005060704.1">
    <property type="protein sequence ID" value="ENSFCTP00005044539.1"/>
    <property type="gene ID" value="ENSFCTG00005021091.1"/>
</dbReference>
<accession>A0ABI7ZBP6</accession>
<dbReference type="PRINTS" id="PR00131">
    <property type="entry name" value="GLHYDRLASE1"/>
</dbReference>
<name>A0ABI7ZBP6_FELCA</name>